<name>A0ABR7CVS1_9BACT</name>
<keyword evidence="1 5" id="KW-0055">Arginine biosynthesis</keyword>
<dbReference type="HAMAP" id="MF_00150">
    <property type="entry name" value="ArgC_type1"/>
    <property type="match status" value="1"/>
</dbReference>
<dbReference type="SUPFAM" id="SSF51735">
    <property type="entry name" value="NAD(P)-binding Rossmann-fold domains"/>
    <property type="match status" value="1"/>
</dbReference>
<dbReference type="EC" id="1.2.1.38" evidence="5"/>
<dbReference type="PANTHER" id="PTHR32338:SF10">
    <property type="entry name" value="N-ACETYL-GAMMA-GLUTAMYL-PHOSPHATE REDUCTASE, CHLOROPLASTIC-RELATED"/>
    <property type="match status" value="1"/>
</dbReference>
<comment type="function">
    <text evidence="5">Catalyzes the NADPH-dependent reduction of N-acetyl-5-glutamyl phosphate to yield N-acetyl-L-glutamate 5-semialdehyde.</text>
</comment>
<protein>
    <recommendedName>
        <fullName evidence="5">N-acetyl-gamma-glutamyl-phosphate reductase</fullName>
        <shortName evidence="5">AGPR</shortName>
        <ecNumber evidence="5">1.2.1.38</ecNumber>
    </recommendedName>
    <alternativeName>
        <fullName evidence="5">N-acetyl-glutamate semialdehyde dehydrogenase</fullName>
        <shortName evidence="5">NAGSA dehydrogenase</shortName>
    </alternativeName>
</protein>
<evidence type="ECO:0000256" key="2">
    <source>
        <dbReference type="ARBA" id="ARBA00022605"/>
    </source>
</evidence>
<evidence type="ECO:0000256" key="3">
    <source>
        <dbReference type="ARBA" id="ARBA00022857"/>
    </source>
</evidence>
<dbReference type="SMART" id="SM00859">
    <property type="entry name" value="Semialdhyde_dh"/>
    <property type="match status" value="1"/>
</dbReference>
<comment type="subcellular location">
    <subcellularLocation>
        <location evidence="5">Cytoplasm</location>
    </subcellularLocation>
</comment>
<keyword evidence="5" id="KW-0963">Cytoplasm</keyword>
<organism evidence="8 9">
    <name type="scientific">Butyricimonas hominis</name>
    <dbReference type="NCBI Taxonomy" id="2763032"/>
    <lineage>
        <taxon>Bacteria</taxon>
        <taxon>Pseudomonadati</taxon>
        <taxon>Bacteroidota</taxon>
        <taxon>Bacteroidia</taxon>
        <taxon>Bacteroidales</taxon>
        <taxon>Odoribacteraceae</taxon>
        <taxon>Butyricimonas</taxon>
    </lineage>
</organism>
<dbReference type="Gene3D" id="3.30.360.10">
    <property type="entry name" value="Dihydrodipicolinate Reductase, domain 2"/>
    <property type="match status" value="1"/>
</dbReference>
<dbReference type="PROSITE" id="PS01224">
    <property type="entry name" value="ARGC"/>
    <property type="match status" value="1"/>
</dbReference>
<keyword evidence="9" id="KW-1185">Reference proteome</keyword>
<dbReference type="Proteomes" id="UP000646484">
    <property type="component" value="Unassembled WGS sequence"/>
</dbReference>
<dbReference type="GO" id="GO:0003942">
    <property type="term" value="F:N-acetyl-gamma-glutamyl-phosphate reductase activity"/>
    <property type="evidence" value="ECO:0007669"/>
    <property type="project" value="UniProtKB-EC"/>
</dbReference>
<proteinExistence type="inferred from homology"/>
<keyword evidence="4 5" id="KW-0560">Oxidoreductase</keyword>
<reference evidence="8 9" key="1">
    <citation type="submission" date="2020-08" db="EMBL/GenBank/DDBJ databases">
        <title>Genome public.</title>
        <authorList>
            <person name="Liu C."/>
            <person name="Sun Q."/>
        </authorList>
    </citation>
    <scope>NUCLEOTIDE SEQUENCE [LARGE SCALE GENOMIC DNA]</scope>
    <source>
        <strain evidence="8 9">NSJ-56</strain>
    </source>
</reference>
<dbReference type="CDD" id="cd23934">
    <property type="entry name" value="AGPR_1_C"/>
    <property type="match status" value="1"/>
</dbReference>
<evidence type="ECO:0000313" key="9">
    <source>
        <dbReference type="Proteomes" id="UP000646484"/>
    </source>
</evidence>
<dbReference type="Pfam" id="PF22698">
    <property type="entry name" value="Semialdhyde_dhC_1"/>
    <property type="match status" value="1"/>
</dbReference>
<dbReference type="CDD" id="cd17895">
    <property type="entry name" value="AGPR_1_N"/>
    <property type="match status" value="1"/>
</dbReference>
<dbReference type="InterPro" id="IPR036291">
    <property type="entry name" value="NAD(P)-bd_dom_sf"/>
</dbReference>
<dbReference type="InterPro" id="IPR023013">
    <property type="entry name" value="AGPR_AS"/>
</dbReference>
<comment type="catalytic activity">
    <reaction evidence="5">
        <text>N-acetyl-L-glutamate 5-semialdehyde + phosphate + NADP(+) = N-acetyl-L-glutamyl 5-phosphate + NADPH + H(+)</text>
        <dbReference type="Rhea" id="RHEA:21588"/>
        <dbReference type="ChEBI" id="CHEBI:15378"/>
        <dbReference type="ChEBI" id="CHEBI:29123"/>
        <dbReference type="ChEBI" id="CHEBI:43474"/>
        <dbReference type="ChEBI" id="CHEBI:57783"/>
        <dbReference type="ChEBI" id="CHEBI:57936"/>
        <dbReference type="ChEBI" id="CHEBI:58349"/>
        <dbReference type="EC" id="1.2.1.38"/>
    </reaction>
</comment>
<keyword evidence="3 5" id="KW-0521">NADP</keyword>
<evidence type="ECO:0000256" key="5">
    <source>
        <dbReference type="HAMAP-Rule" id="MF_00150"/>
    </source>
</evidence>
<evidence type="ECO:0000256" key="6">
    <source>
        <dbReference type="PROSITE-ProRule" id="PRU10010"/>
    </source>
</evidence>
<dbReference type="InterPro" id="IPR000534">
    <property type="entry name" value="Semialdehyde_DH_NAD-bd"/>
</dbReference>
<evidence type="ECO:0000256" key="1">
    <source>
        <dbReference type="ARBA" id="ARBA00022571"/>
    </source>
</evidence>
<accession>A0ABR7CVS1</accession>
<dbReference type="PANTHER" id="PTHR32338">
    <property type="entry name" value="N-ACETYL-GAMMA-GLUTAMYL-PHOSPHATE REDUCTASE, CHLOROPLASTIC-RELATED-RELATED"/>
    <property type="match status" value="1"/>
</dbReference>
<dbReference type="NCBIfam" id="TIGR01850">
    <property type="entry name" value="argC"/>
    <property type="match status" value="1"/>
</dbReference>
<comment type="caution">
    <text evidence="8">The sequence shown here is derived from an EMBL/GenBank/DDBJ whole genome shotgun (WGS) entry which is preliminary data.</text>
</comment>
<comment type="pathway">
    <text evidence="5">Amino-acid biosynthesis; L-arginine biosynthesis; N(2)-acetyl-L-ornithine from L-glutamate: step 3/4.</text>
</comment>
<gene>
    <name evidence="5" type="primary">argC</name>
    <name evidence="8" type="ORF">H8S64_01360</name>
</gene>
<dbReference type="RefSeq" id="WP_186974645.1">
    <property type="nucleotide sequence ID" value="NZ_JACOOH010000001.1"/>
</dbReference>
<feature type="domain" description="Semialdehyde dehydrogenase NAD-binding" evidence="7">
    <location>
        <begin position="3"/>
        <end position="122"/>
    </location>
</feature>
<dbReference type="EMBL" id="JACOOH010000001">
    <property type="protein sequence ID" value="MBC5619739.1"/>
    <property type="molecule type" value="Genomic_DNA"/>
</dbReference>
<comment type="similarity">
    <text evidence="5">Belongs to the NAGSA dehydrogenase family. Type 1 subfamily.</text>
</comment>
<evidence type="ECO:0000256" key="4">
    <source>
        <dbReference type="ARBA" id="ARBA00023002"/>
    </source>
</evidence>
<feature type="active site" evidence="5 6">
    <location>
        <position position="130"/>
    </location>
</feature>
<dbReference type="InterPro" id="IPR050085">
    <property type="entry name" value="AGPR"/>
</dbReference>
<sequence length="320" mass="35676">MIRVGIAGAAGYTAGELIRILVNHPAVELRYLQSESHREEPIGRVHRDLLYSKQVFTDLDFDDIDVLFLCMGHGVSARFLSENKIPPSVRVIDLSNDFRLRASAGNFVYGLPELNKDKIMECQRVANPGCFATAIELALLPFAKSGLLTDRITVFGITGSTGAGQRPTEETHYSNRAQNLSVYKVFTHQHLGEIRETLQEAGAKTEPDIAFVPVRGCHTRGIMVNVVFQSKATLEELTTLYKTYYEQHPFVLMSDEPVSLKQVVNTNYCFIHPDKEGDNVLVTSMIDNLIKGASGQAVQNMNLMFGLDEMTGLRLKANYF</sequence>
<dbReference type="InterPro" id="IPR058924">
    <property type="entry name" value="AGPR_dimerisation_dom"/>
</dbReference>
<evidence type="ECO:0000259" key="7">
    <source>
        <dbReference type="SMART" id="SM00859"/>
    </source>
</evidence>
<dbReference type="Gene3D" id="3.40.50.720">
    <property type="entry name" value="NAD(P)-binding Rossmann-like Domain"/>
    <property type="match status" value="1"/>
</dbReference>
<keyword evidence="2 5" id="KW-0028">Amino-acid biosynthesis</keyword>
<dbReference type="InterPro" id="IPR000706">
    <property type="entry name" value="AGPR_type-1"/>
</dbReference>
<dbReference type="SUPFAM" id="SSF55347">
    <property type="entry name" value="Glyceraldehyde-3-phosphate dehydrogenase-like, C-terminal domain"/>
    <property type="match status" value="1"/>
</dbReference>
<dbReference type="Pfam" id="PF01118">
    <property type="entry name" value="Semialdhyde_dh"/>
    <property type="match status" value="1"/>
</dbReference>
<evidence type="ECO:0000313" key="8">
    <source>
        <dbReference type="EMBL" id="MBC5619739.1"/>
    </source>
</evidence>